<evidence type="ECO:0008006" key="3">
    <source>
        <dbReference type="Google" id="ProtNLM"/>
    </source>
</evidence>
<evidence type="ECO:0000313" key="1">
    <source>
        <dbReference type="EMBL" id="CAL2086130.1"/>
    </source>
</evidence>
<comment type="caution">
    <text evidence="1">The sequence shown here is derived from an EMBL/GenBank/DDBJ whole genome shotgun (WGS) entry which is preliminary data.</text>
</comment>
<gene>
    <name evidence="1" type="ORF">T190607A01A_20589</name>
</gene>
<accession>A0ABP1ESW5</accession>
<name>A0ABP1ESW5_9FLAO</name>
<sequence length="362" mass="40699">MKQFSKIIIAFLLSPLFLLASPIKIKKHEKTKTISKKFNVNSNATVYIKNKYGNVNVTTWEKNIVEIDVKITVKGRNEDKVQEKLNTINIEFEATESLVEARTIFESIKSSWSWWGSNNNKLSYKINYYVKMPVTNNADLNNKYGNIDLDTLEGKANINCDYGSIQIDKLLNSNNSIELDYCGSSDIHYMKAGSLNADYSKITIDKTDNVRVNADYSGVKIGNADKVDFNCDYGSITINDANSVDGNSDYAGMRIGTLRDYLRIDTDYGGLRVRELMKGFDQVIIDGSYAGIKIGTSSDNNFTFNVDLGYASFNYPSEYVETFKSIKKTTKKYYEGSFGKGKSNSKIKIKSNYGGVSLKLID</sequence>
<dbReference type="Proteomes" id="UP001497416">
    <property type="component" value="Unassembled WGS sequence"/>
</dbReference>
<reference evidence="1 2" key="1">
    <citation type="submission" date="2024-05" db="EMBL/GenBank/DDBJ databases">
        <authorList>
            <person name="Duchaud E."/>
        </authorList>
    </citation>
    <scope>NUCLEOTIDE SEQUENCE [LARGE SCALE GENOMIC DNA]</scope>
    <source>
        <strain evidence="1">Ena-SAMPLE-TAB-13-05-2024-13:56:06:370-140302</strain>
    </source>
</reference>
<dbReference type="EMBL" id="CAXIXY010000004">
    <property type="protein sequence ID" value="CAL2086130.1"/>
    <property type="molecule type" value="Genomic_DNA"/>
</dbReference>
<evidence type="ECO:0000313" key="2">
    <source>
        <dbReference type="Proteomes" id="UP001497416"/>
    </source>
</evidence>
<protein>
    <recommendedName>
        <fullName evidence="3">Adhesin</fullName>
    </recommendedName>
</protein>
<organism evidence="1 2">
    <name type="scientific">Tenacibaculum platacis</name>
    <dbReference type="NCBI Taxonomy" id="3137852"/>
    <lineage>
        <taxon>Bacteria</taxon>
        <taxon>Pseudomonadati</taxon>
        <taxon>Bacteroidota</taxon>
        <taxon>Flavobacteriia</taxon>
        <taxon>Flavobacteriales</taxon>
        <taxon>Flavobacteriaceae</taxon>
        <taxon>Tenacibaculum</taxon>
    </lineage>
</organism>
<proteinExistence type="predicted"/>
<keyword evidence="2" id="KW-1185">Reference proteome</keyword>
<dbReference type="RefSeq" id="WP_348712148.1">
    <property type="nucleotide sequence ID" value="NZ_CAXIXY010000004.1"/>
</dbReference>